<feature type="region of interest" description="Disordered" evidence="4">
    <location>
        <begin position="433"/>
        <end position="462"/>
    </location>
</feature>
<dbReference type="SUPFAM" id="SSF56059">
    <property type="entry name" value="Glutathione synthetase ATP-binding domain-like"/>
    <property type="match status" value="1"/>
</dbReference>
<keyword evidence="2" id="KW-0547">Nucleotide-binding</keyword>
<evidence type="ECO:0000313" key="5">
    <source>
        <dbReference type="EMBL" id="OMJ80280.1"/>
    </source>
</evidence>
<dbReference type="PANTHER" id="PTHR12241">
    <property type="entry name" value="TUBULIN POLYGLUTAMYLASE"/>
    <property type="match status" value="1"/>
</dbReference>
<evidence type="ECO:0000256" key="3">
    <source>
        <dbReference type="ARBA" id="ARBA00022840"/>
    </source>
</evidence>
<protein>
    <recommendedName>
        <fullName evidence="7">Tubulin-tyrosine ligase family protein</fullName>
    </recommendedName>
</protein>
<sequence length="501" mass="57573">MRNKTMRVNINSKKYSDTQYPVVGAATKSLGWSTTLAHDWDILWRDGSVSLSTLARMKTTQKINHFPGMYEISRKNCLAKNLNRFRETFPEDYDFYPETWILPQDIEGFKSVLNNKNTLIIKPDASSQGKGIFLVNKIEEVKDLKNVIGQKYINNPLLIDGLKFDLRIYVLVAGCDPLRVYIHEEGLARFATEPYSPPDMNNLNNRFMHLTNYAVNKHNEKFIQNQGDNEQSHKRSFSSILKKLEKEGRDSANLWDDICDIIIKTLLTAQPFLATSYKSAQSNDYYNGMCFEVLGFDILIDSDLRPWLLEVNFTPSFTTDSPLDLNIKKQVITDTLRLVSLPDRSKQVFEKIKTQYIQKRTLGKKTAHENIELRGFAQEIRDAYETQYCGGFIKIYPGSDYFEYTKILKHSQILWAGGFSDFLYLPRIKKPSFSESKDRNHSANKIRGKSPNTPMKTQRSGISPKRIVKVKTKLSFSSVDFSCSHSRSKSYLIGSDSSILN</sequence>
<keyword evidence="6" id="KW-1185">Reference proteome</keyword>
<dbReference type="Proteomes" id="UP000187209">
    <property type="component" value="Unassembled WGS sequence"/>
</dbReference>
<evidence type="ECO:0000256" key="1">
    <source>
        <dbReference type="ARBA" id="ARBA00022598"/>
    </source>
</evidence>
<dbReference type="Gene3D" id="3.30.470.20">
    <property type="entry name" value="ATP-grasp fold, B domain"/>
    <property type="match status" value="1"/>
</dbReference>
<dbReference type="PROSITE" id="PS51221">
    <property type="entry name" value="TTL"/>
    <property type="match status" value="1"/>
</dbReference>
<reference evidence="5 6" key="1">
    <citation type="submission" date="2016-11" db="EMBL/GenBank/DDBJ databases">
        <title>The macronuclear genome of Stentor coeruleus: a giant cell with tiny introns.</title>
        <authorList>
            <person name="Slabodnick M."/>
            <person name="Ruby J.G."/>
            <person name="Reiff S.B."/>
            <person name="Swart E.C."/>
            <person name="Gosai S."/>
            <person name="Prabakaran S."/>
            <person name="Witkowska E."/>
            <person name="Larue G.E."/>
            <person name="Fisher S."/>
            <person name="Freeman R.M."/>
            <person name="Gunawardena J."/>
            <person name="Chu W."/>
            <person name="Stover N.A."/>
            <person name="Gregory B.D."/>
            <person name="Nowacki M."/>
            <person name="Derisi J."/>
            <person name="Roy S.W."/>
            <person name="Marshall W.F."/>
            <person name="Sood P."/>
        </authorList>
    </citation>
    <scope>NUCLEOTIDE SEQUENCE [LARGE SCALE GENOMIC DNA]</scope>
    <source>
        <strain evidence="5">WM001</strain>
    </source>
</reference>
<comment type="caution">
    <text evidence="5">The sequence shown here is derived from an EMBL/GenBank/DDBJ whole genome shotgun (WGS) entry which is preliminary data.</text>
</comment>
<evidence type="ECO:0008006" key="7">
    <source>
        <dbReference type="Google" id="ProtNLM"/>
    </source>
</evidence>
<evidence type="ECO:0000256" key="2">
    <source>
        <dbReference type="ARBA" id="ARBA00022741"/>
    </source>
</evidence>
<dbReference type="GO" id="GO:0005524">
    <property type="term" value="F:ATP binding"/>
    <property type="evidence" value="ECO:0007669"/>
    <property type="project" value="UniProtKB-KW"/>
</dbReference>
<dbReference type="Pfam" id="PF03133">
    <property type="entry name" value="TTL"/>
    <property type="match status" value="1"/>
</dbReference>
<accession>A0A1R2BU47</accession>
<feature type="compositionally biased region" description="Polar residues" evidence="4">
    <location>
        <begin position="450"/>
        <end position="461"/>
    </location>
</feature>
<gene>
    <name evidence="5" type="ORF">SteCoe_19482</name>
</gene>
<name>A0A1R2BU47_9CILI</name>
<dbReference type="GO" id="GO:0036064">
    <property type="term" value="C:ciliary basal body"/>
    <property type="evidence" value="ECO:0007669"/>
    <property type="project" value="TreeGrafter"/>
</dbReference>
<dbReference type="PANTHER" id="PTHR12241:SF147">
    <property type="entry name" value="TUBULIN POLYGLUTAMYLASE TTLL7"/>
    <property type="match status" value="1"/>
</dbReference>
<keyword evidence="1" id="KW-0436">Ligase</keyword>
<evidence type="ECO:0000313" key="6">
    <source>
        <dbReference type="Proteomes" id="UP000187209"/>
    </source>
</evidence>
<proteinExistence type="predicted"/>
<dbReference type="AlphaFoldDB" id="A0A1R2BU47"/>
<evidence type="ECO:0000256" key="4">
    <source>
        <dbReference type="SAM" id="MobiDB-lite"/>
    </source>
</evidence>
<dbReference type="OrthoDB" id="202825at2759"/>
<dbReference type="EMBL" id="MPUH01000430">
    <property type="protein sequence ID" value="OMJ80280.1"/>
    <property type="molecule type" value="Genomic_DNA"/>
</dbReference>
<keyword evidence="3" id="KW-0067">ATP-binding</keyword>
<organism evidence="5 6">
    <name type="scientific">Stentor coeruleus</name>
    <dbReference type="NCBI Taxonomy" id="5963"/>
    <lineage>
        <taxon>Eukaryota</taxon>
        <taxon>Sar</taxon>
        <taxon>Alveolata</taxon>
        <taxon>Ciliophora</taxon>
        <taxon>Postciliodesmatophora</taxon>
        <taxon>Heterotrichea</taxon>
        <taxon>Heterotrichida</taxon>
        <taxon>Stentoridae</taxon>
        <taxon>Stentor</taxon>
    </lineage>
</organism>
<dbReference type="GO" id="GO:0070740">
    <property type="term" value="F:tubulin-glutamic acid ligase activity"/>
    <property type="evidence" value="ECO:0007669"/>
    <property type="project" value="TreeGrafter"/>
</dbReference>
<dbReference type="InterPro" id="IPR004344">
    <property type="entry name" value="TTL/TTLL_fam"/>
</dbReference>
<dbReference type="GO" id="GO:0000226">
    <property type="term" value="P:microtubule cytoskeleton organization"/>
    <property type="evidence" value="ECO:0007669"/>
    <property type="project" value="TreeGrafter"/>
</dbReference>
<dbReference type="GO" id="GO:0015631">
    <property type="term" value="F:tubulin binding"/>
    <property type="evidence" value="ECO:0007669"/>
    <property type="project" value="TreeGrafter"/>
</dbReference>